<dbReference type="GO" id="GO:0016706">
    <property type="term" value="F:2-oxoglutarate-dependent dioxygenase activity"/>
    <property type="evidence" value="ECO:0007669"/>
    <property type="project" value="UniProtKB-ARBA"/>
</dbReference>
<evidence type="ECO:0000256" key="1">
    <source>
        <dbReference type="RuleBase" id="RU003682"/>
    </source>
</evidence>
<protein>
    <recommendedName>
        <fullName evidence="2">Fe2OG dioxygenase domain-containing protein</fullName>
    </recommendedName>
</protein>
<proteinExistence type="inferred from homology"/>
<dbReference type="PROSITE" id="PS51471">
    <property type="entry name" value="FE2OG_OXY"/>
    <property type="match status" value="1"/>
</dbReference>
<comment type="similarity">
    <text evidence="1">Belongs to the iron/ascorbate-dependent oxidoreductase family.</text>
</comment>
<dbReference type="Gene3D" id="2.60.120.620">
    <property type="entry name" value="q2cbj1_9rhob like domain"/>
    <property type="match status" value="1"/>
</dbReference>
<dbReference type="PANTHER" id="PTHR20883:SF48">
    <property type="entry name" value="ECTOINE DIOXYGENASE"/>
    <property type="match status" value="1"/>
</dbReference>
<dbReference type="SUPFAM" id="SSF51197">
    <property type="entry name" value="Clavaminate synthase-like"/>
    <property type="match status" value="1"/>
</dbReference>
<evidence type="ECO:0000313" key="3">
    <source>
        <dbReference type="EMBL" id="MYD89014.1"/>
    </source>
</evidence>
<evidence type="ECO:0000259" key="2">
    <source>
        <dbReference type="PROSITE" id="PS51471"/>
    </source>
</evidence>
<organism evidence="3">
    <name type="scientific">Caldilineaceae bacterium SB0662_bin_9</name>
    <dbReference type="NCBI Taxonomy" id="2605258"/>
    <lineage>
        <taxon>Bacteria</taxon>
        <taxon>Bacillati</taxon>
        <taxon>Chloroflexota</taxon>
        <taxon>Caldilineae</taxon>
        <taxon>Caldilineales</taxon>
        <taxon>Caldilineaceae</taxon>
    </lineage>
</organism>
<sequence length="252" mass="28469">MSLTQEQITRYKRDGFLNAIDVVGAQEASRYATEFDRIEQHVGRERAQIELIDYHFEEEFIWRLATNGTILDCIEGLIGPNILLLATHFFNKYGEGKLGESYVAWHQDVTFWGLEPPLAITAWYAVDDSDVENGCMQVIPGSHDLGLMEHGQAERAGNLLSINQEVSVTPDQAATATNLELRAGQMSIHDGTLIHGSLPNHSVRRRCGLTLRYVPTWIKQMEDNSHGKSWKAILVRGEDTYRHFEEVSVPFA</sequence>
<dbReference type="AlphaFoldDB" id="A0A6B1DRD6"/>
<keyword evidence="1" id="KW-0560">Oxidoreductase</keyword>
<name>A0A6B1DRD6_9CHLR</name>
<dbReference type="GO" id="GO:0005506">
    <property type="term" value="F:iron ion binding"/>
    <property type="evidence" value="ECO:0007669"/>
    <property type="project" value="UniProtKB-ARBA"/>
</dbReference>
<keyword evidence="1" id="KW-0408">Iron</keyword>
<dbReference type="Pfam" id="PF05721">
    <property type="entry name" value="PhyH"/>
    <property type="match status" value="1"/>
</dbReference>
<dbReference type="EMBL" id="VXPY01000013">
    <property type="protein sequence ID" value="MYD89014.1"/>
    <property type="molecule type" value="Genomic_DNA"/>
</dbReference>
<feature type="domain" description="Fe2OG dioxygenase" evidence="2">
    <location>
        <begin position="79"/>
        <end position="215"/>
    </location>
</feature>
<comment type="caution">
    <text evidence="3">The sequence shown here is derived from an EMBL/GenBank/DDBJ whole genome shotgun (WGS) entry which is preliminary data.</text>
</comment>
<keyword evidence="1" id="KW-0479">Metal-binding</keyword>
<gene>
    <name evidence="3" type="ORF">F4Y08_01565</name>
</gene>
<dbReference type="InterPro" id="IPR008775">
    <property type="entry name" value="Phytyl_CoA_dOase-like"/>
</dbReference>
<reference evidence="3" key="1">
    <citation type="submission" date="2019-09" db="EMBL/GenBank/DDBJ databases">
        <title>Characterisation of the sponge microbiome using genome-centric metagenomics.</title>
        <authorList>
            <person name="Engelberts J.P."/>
            <person name="Robbins S.J."/>
            <person name="De Goeij J.M."/>
            <person name="Aranda M."/>
            <person name="Bell S.C."/>
            <person name="Webster N.S."/>
        </authorList>
    </citation>
    <scope>NUCLEOTIDE SEQUENCE</scope>
    <source>
        <strain evidence="3">SB0662_bin_9</strain>
    </source>
</reference>
<dbReference type="PANTHER" id="PTHR20883">
    <property type="entry name" value="PHYTANOYL-COA DIOXYGENASE DOMAIN CONTAINING 1"/>
    <property type="match status" value="1"/>
</dbReference>
<dbReference type="InterPro" id="IPR005123">
    <property type="entry name" value="Oxoglu/Fe-dep_dioxygenase_dom"/>
</dbReference>
<accession>A0A6B1DRD6</accession>